<evidence type="ECO:0000256" key="1">
    <source>
        <dbReference type="SAM" id="MobiDB-lite"/>
    </source>
</evidence>
<feature type="compositionally biased region" description="Basic and acidic residues" evidence="1">
    <location>
        <begin position="89"/>
        <end position="98"/>
    </location>
</feature>
<feature type="region of interest" description="Disordered" evidence="1">
    <location>
        <begin position="1"/>
        <end position="98"/>
    </location>
</feature>
<protein>
    <submittedName>
        <fullName evidence="2">Uncharacterized protein</fullName>
    </submittedName>
</protein>
<comment type="caution">
    <text evidence="2">The sequence shown here is derived from an EMBL/GenBank/DDBJ whole genome shotgun (WGS) entry which is preliminary data.</text>
</comment>
<sequence length="98" mass="10692">MSPVRTERRASHVALTGGTRSTALPAPTTTPCRSDGCESAHPREPDAGRGVRTREHHAQQHEPDTPDHDGTSGEAVGSRLPPLWTPEAPGRDRRLTRW</sequence>
<name>A0ABQ3JS67_9DEIO</name>
<accession>A0ABQ3JS67</accession>
<evidence type="ECO:0000313" key="3">
    <source>
        <dbReference type="Proteomes" id="UP000619376"/>
    </source>
</evidence>
<feature type="compositionally biased region" description="Polar residues" evidence="1">
    <location>
        <begin position="18"/>
        <end position="32"/>
    </location>
</feature>
<reference evidence="3" key="1">
    <citation type="journal article" date="2019" name="Int. J. Syst. Evol. Microbiol.">
        <title>The Global Catalogue of Microorganisms (GCM) 10K type strain sequencing project: providing services to taxonomists for standard genome sequencing and annotation.</title>
        <authorList>
            <consortium name="The Broad Institute Genomics Platform"/>
            <consortium name="The Broad Institute Genome Sequencing Center for Infectious Disease"/>
            <person name="Wu L."/>
            <person name="Ma J."/>
        </authorList>
    </citation>
    <scope>NUCLEOTIDE SEQUENCE [LARGE SCALE GENOMIC DNA]</scope>
    <source>
        <strain evidence="3">CGMCC 1.18437</strain>
    </source>
</reference>
<feature type="compositionally biased region" description="Basic and acidic residues" evidence="1">
    <location>
        <begin position="1"/>
        <end position="10"/>
    </location>
</feature>
<evidence type="ECO:0000313" key="2">
    <source>
        <dbReference type="EMBL" id="GHF47621.1"/>
    </source>
</evidence>
<dbReference type="Proteomes" id="UP000619376">
    <property type="component" value="Unassembled WGS sequence"/>
</dbReference>
<proteinExistence type="predicted"/>
<dbReference type="EMBL" id="BNAJ01000006">
    <property type="protein sequence ID" value="GHF47621.1"/>
    <property type="molecule type" value="Genomic_DNA"/>
</dbReference>
<feature type="compositionally biased region" description="Basic and acidic residues" evidence="1">
    <location>
        <begin position="35"/>
        <end position="71"/>
    </location>
</feature>
<organism evidence="2 3">
    <name type="scientific">Deinococcus metalli</name>
    <dbReference type="NCBI Taxonomy" id="1141878"/>
    <lineage>
        <taxon>Bacteria</taxon>
        <taxon>Thermotogati</taxon>
        <taxon>Deinococcota</taxon>
        <taxon>Deinococci</taxon>
        <taxon>Deinococcales</taxon>
        <taxon>Deinococcaceae</taxon>
        <taxon>Deinococcus</taxon>
    </lineage>
</organism>
<gene>
    <name evidence="2" type="ORF">GCM10017781_24890</name>
</gene>
<keyword evidence="3" id="KW-1185">Reference proteome</keyword>